<evidence type="ECO:0000313" key="2">
    <source>
        <dbReference type="Proteomes" id="UP000319859"/>
    </source>
</evidence>
<accession>A0A560FB46</accession>
<protein>
    <submittedName>
        <fullName evidence="1">Uncharacterized protein</fullName>
    </submittedName>
</protein>
<evidence type="ECO:0000313" key="1">
    <source>
        <dbReference type="EMBL" id="TWB18838.1"/>
    </source>
</evidence>
<comment type="caution">
    <text evidence="1">The sequence shown here is derived from an EMBL/GenBank/DDBJ whole genome shotgun (WGS) entry which is preliminary data.</text>
</comment>
<reference evidence="1 2" key="1">
    <citation type="submission" date="2019-06" db="EMBL/GenBank/DDBJ databases">
        <title>Genomic Encyclopedia of Type Strains, Phase IV (KMG-V): Genome sequencing to study the core and pangenomes of soil and plant-associated prokaryotes.</title>
        <authorList>
            <person name="Whitman W."/>
        </authorList>
    </citation>
    <scope>NUCLEOTIDE SEQUENCE [LARGE SCALE GENOMIC DNA]</scope>
    <source>
        <strain evidence="1 2">BR 11880</strain>
    </source>
</reference>
<name>A0A560FB46_9PROT</name>
<gene>
    <name evidence="1" type="ORF">FBZ89_109224</name>
</gene>
<dbReference type="OrthoDB" id="7068994at2"/>
<dbReference type="EMBL" id="VITN01000009">
    <property type="protein sequence ID" value="TWB18838.1"/>
    <property type="molecule type" value="Genomic_DNA"/>
</dbReference>
<dbReference type="RefSeq" id="WP_145750996.1">
    <property type="nucleotide sequence ID" value="NZ_VITN01000009.1"/>
</dbReference>
<sequence>MAASNKRARCIVADPVRIETSLLSSMVMLWHFGFARLPKAGAQRLTPRCFLDKGQAMVNSVYSHLFSCLHDELAPVGQLGRGAHHSVFRSVQWRNISGDLLDQGRVHDFAVIWDEDHDTRIIRVIERLHLAGMLWPIIFIGERKGGVTILFAQMAGRLEDSKENLINHICEIAKDGGDDSWTVQVGWFHRVTVPGEGPHYTGWGIINDEDWRVVAYLQGIDALWELGEKLTA</sequence>
<dbReference type="Proteomes" id="UP000319859">
    <property type="component" value="Unassembled WGS sequence"/>
</dbReference>
<dbReference type="AlphaFoldDB" id="A0A560FB46"/>
<proteinExistence type="predicted"/>
<organism evidence="1 2">
    <name type="scientific">Nitrospirillum amazonense</name>
    <dbReference type="NCBI Taxonomy" id="28077"/>
    <lineage>
        <taxon>Bacteria</taxon>
        <taxon>Pseudomonadati</taxon>
        <taxon>Pseudomonadota</taxon>
        <taxon>Alphaproteobacteria</taxon>
        <taxon>Rhodospirillales</taxon>
        <taxon>Azospirillaceae</taxon>
        <taxon>Nitrospirillum</taxon>
    </lineage>
</organism>